<dbReference type="KEGG" id="pbl:PAAG_00729"/>
<accession>C1GQD4</accession>
<dbReference type="RefSeq" id="XP_015700898.1">
    <property type="nucleotide sequence ID" value="XM_015844117.1"/>
</dbReference>
<dbReference type="EMBL" id="KN293993">
    <property type="protein sequence ID" value="EEH37808.2"/>
    <property type="molecule type" value="Genomic_DNA"/>
</dbReference>
<evidence type="ECO:0000313" key="2">
    <source>
        <dbReference type="Proteomes" id="UP000002059"/>
    </source>
</evidence>
<protein>
    <submittedName>
        <fullName evidence="1">Uncharacterized protein</fullName>
    </submittedName>
</protein>
<dbReference type="VEuPathDB" id="FungiDB:PAAG_00729"/>
<evidence type="ECO:0000313" key="1">
    <source>
        <dbReference type="EMBL" id="EEH37808.2"/>
    </source>
</evidence>
<reference evidence="1 2" key="1">
    <citation type="journal article" date="2011" name="PLoS Genet.">
        <title>Comparative genomic analysis of human fungal pathogens causing paracoccidioidomycosis.</title>
        <authorList>
            <person name="Desjardins C.A."/>
            <person name="Champion M.D."/>
            <person name="Holder J.W."/>
            <person name="Muszewska A."/>
            <person name="Goldberg J."/>
            <person name="Bailao A.M."/>
            <person name="Brigido M.M."/>
            <person name="Ferreira M.E."/>
            <person name="Garcia A.M."/>
            <person name="Grynberg M."/>
            <person name="Gujja S."/>
            <person name="Heiman D.I."/>
            <person name="Henn M.R."/>
            <person name="Kodira C.D."/>
            <person name="Leon-Narvaez H."/>
            <person name="Longo L.V."/>
            <person name="Ma L.J."/>
            <person name="Malavazi I."/>
            <person name="Matsuo A.L."/>
            <person name="Morais F.V."/>
            <person name="Pereira M."/>
            <person name="Rodriguez-Brito S."/>
            <person name="Sakthikumar S."/>
            <person name="Salem-Izacc S.M."/>
            <person name="Sykes S.M."/>
            <person name="Teixeira M.M."/>
            <person name="Vallejo M.C."/>
            <person name="Walter M.E."/>
            <person name="Yandava C."/>
            <person name="Young S."/>
            <person name="Zeng Q."/>
            <person name="Zucker J."/>
            <person name="Felipe M.S."/>
            <person name="Goldman G.H."/>
            <person name="Haas B.J."/>
            <person name="McEwen J.G."/>
            <person name="Nino-Vega G."/>
            <person name="Puccia R."/>
            <person name="San-Blas G."/>
            <person name="Soares C.M."/>
            <person name="Birren B.W."/>
            <person name="Cuomo C.A."/>
        </authorList>
    </citation>
    <scope>NUCLEOTIDE SEQUENCE [LARGE SCALE GENOMIC DNA]</scope>
    <source>
        <strain evidence="2">ATCC MYA-826 / Pb01</strain>
    </source>
</reference>
<gene>
    <name evidence="1" type="ORF">PAAG_00729</name>
</gene>
<keyword evidence="2" id="KW-1185">Reference proteome</keyword>
<sequence>MPLGPKAETDCSRSVVERNKLKQGAKGLSMASYDATEVESASQPVPHRFEVLLWRDRQPKLMVS</sequence>
<dbReference type="Proteomes" id="UP000002059">
    <property type="component" value="Partially assembled WGS sequence"/>
</dbReference>
<proteinExistence type="predicted"/>
<organism evidence="1 2">
    <name type="scientific">Paracoccidioides lutzii (strain ATCC MYA-826 / Pb01)</name>
    <name type="common">Paracoccidioides brasiliensis</name>
    <dbReference type="NCBI Taxonomy" id="502779"/>
    <lineage>
        <taxon>Eukaryota</taxon>
        <taxon>Fungi</taxon>
        <taxon>Dikarya</taxon>
        <taxon>Ascomycota</taxon>
        <taxon>Pezizomycotina</taxon>
        <taxon>Eurotiomycetes</taxon>
        <taxon>Eurotiomycetidae</taxon>
        <taxon>Onygenales</taxon>
        <taxon>Ajellomycetaceae</taxon>
        <taxon>Paracoccidioides</taxon>
    </lineage>
</organism>
<dbReference type="AlphaFoldDB" id="C1GQD4"/>
<dbReference type="HOGENOM" id="CLU_2868258_0_0_1"/>
<dbReference type="GeneID" id="9100447"/>
<name>C1GQD4_PARBA</name>